<evidence type="ECO:0000313" key="4">
    <source>
        <dbReference type="Proteomes" id="UP001501414"/>
    </source>
</evidence>
<comment type="caution">
    <text evidence="3">The sequence shown here is derived from an EMBL/GenBank/DDBJ whole genome shotgun (WGS) entry which is preliminary data.</text>
</comment>
<evidence type="ECO:0000313" key="3">
    <source>
        <dbReference type="EMBL" id="GAA1397089.1"/>
    </source>
</evidence>
<reference evidence="4" key="1">
    <citation type="journal article" date="2019" name="Int. J. Syst. Evol. Microbiol.">
        <title>The Global Catalogue of Microorganisms (GCM) 10K type strain sequencing project: providing services to taxonomists for standard genome sequencing and annotation.</title>
        <authorList>
            <consortium name="The Broad Institute Genomics Platform"/>
            <consortium name="The Broad Institute Genome Sequencing Center for Infectious Disease"/>
            <person name="Wu L."/>
            <person name="Ma J."/>
        </authorList>
    </citation>
    <scope>NUCLEOTIDE SEQUENCE [LARGE SCALE GENOMIC DNA]</scope>
    <source>
        <strain evidence="4">JCM 11896</strain>
    </source>
</reference>
<organism evidence="3 4">
    <name type="scientific">Pseudonocardia kongjuensis</name>
    <dbReference type="NCBI Taxonomy" id="102227"/>
    <lineage>
        <taxon>Bacteria</taxon>
        <taxon>Bacillati</taxon>
        <taxon>Actinomycetota</taxon>
        <taxon>Actinomycetes</taxon>
        <taxon>Pseudonocardiales</taxon>
        <taxon>Pseudonocardiaceae</taxon>
        <taxon>Pseudonocardia</taxon>
    </lineage>
</organism>
<sequence length="91" mass="9636">MLFDGATVVARELAAGFLVPMQERPPPPGQLPEWGSAAPVGLAVVLVLLLATAFLIRNMSKRITRLPESFDEPGDPGERGGQDAGAEPRNT</sequence>
<name>A0ABP4IRC7_9PSEU</name>
<dbReference type="Proteomes" id="UP001501414">
    <property type="component" value="Unassembled WGS sequence"/>
</dbReference>
<accession>A0ABP4IRC7</accession>
<protein>
    <submittedName>
        <fullName evidence="3">Uncharacterized protein</fullName>
    </submittedName>
</protein>
<dbReference type="EMBL" id="BAAAJK010000034">
    <property type="protein sequence ID" value="GAA1397089.1"/>
    <property type="molecule type" value="Genomic_DNA"/>
</dbReference>
<gene>
    <name evidence="3" type="ORF">GCM10009613_49230</name>
</gene>
<feature type="transmembrane region" description="Helical" evidence="2">
    <location>
        <begin position="34"/>
        <end position="56"/>
    </location>
</feature>
<evidence type="ECO:0000256" key="2">
    <source>
        <dbReference type="SAM" id="Phobius"/>
    </source>
</evidence>
<keyword evidence="4" id="KW-1185">Reference proteome</keyword>
<proteinExistence type="predicted"/>
<keyword evidence="2" id="KW-0472">Membrane</keyword>
<keyword evidence="2" id="KW-1133">Transmembrane helix</keyword>
<keyword evidence="2" id="KW-0812">Transmembrane</keyword>
<evidence type="ECO:0000256" key="1">
    <source>
        <dbReference type="SAM" id="MobiDB-lite"/>
    </source>
</evidence>
<feature type="region of interest" description="Disordered" evidence="1">
    <location>
        <begin position="65"/>
        <end position="91"/>
    </location>
</feature>